<evidence type="ECO:0000259" key="5">
    <source>
        <dbReference type="Pfam" id="PF26168"/>
    </source>
</evidence>
<dbReference type="CDD" id="cd03784">
    <property type="entry name" value="GT1_Gtf-like"/>
    <property type="match status" value="1"/>
</dbReference>
<dbReference type="Gene3D" id="3.40.50.2000">
    <property type="entry name" value="Glycogen Phosphorylase B"/>
    <property type="match status" value="2"/>
</dbReference>
<reference evidence="6" key="1">
    <citation type="submission" date="2021-01" db="EMBL/GenBank/DDBJ databases">
        <title>Adiantum capillus-veneris genome.</title>
        <authorList>
            <person name="Fang Y."/>
            <person name="Liao Q."/>
        </authorList>
    </citation>
    <scope>NUCLEOTIDE SEQUENCE</scope>
    <source>
        <strain evidence="6">H3</strain>
        <tissue evidence="6">Leaf</tissue>
    </source>
</reference>
<comment type="similarity">
    <text evidence="1 3">Belongs to the UDP-glycosyltransferase family.</text>
</comment>
<dbReference type="PANTHER" id="PTHR11926:SF774">
    <property type="entry name" value="UDP-GLYCOSYLTRANSFERASE 85A1-RELATED"/>
    <property type="match status" value="1"/>
</dbReference>
<feature type="domain" description="Glycosyltransferase N-terminal" evidence="5">
    <location>
        <begin position="22"/>
        <end position="54"/>
    </location>
</feature>
<dbReference type="Pfam" id="PF00201">
    <property type="entry name" value="UDPGT"/>
    <property type="match status" value="1"/>
</dbReference>
<keyword evidence="3" id="KW-0328">Glycosyltransferase</keyword>
<evidence type="ECO:0000256" key="3">
    <source>
        <dbReference type="RuleBase" id="RU003718"/>
    </source>
</evidence>
<dbReference type="AlphaFoldDB" id="A0A9D4VAZ0"/>
<dbReference type="InterPro" id="IPR035595">
    <property type="entry name" value="UDP_glycos_trans_CS"/>
</dbReference>
<evidence type="ECO:0000256" key="1">
    <source>
        <dbReference type="ARBA" id="ARBA00009995"/>
    </source>
</evidence>
<evidence type="ECO:0000256" key="4">
    <source>
        <dbReference type="RuleBase" id="RU362057"/>
    </source>
</evidence>
<evidence type="ECO:0000313" key="7">
    <source>
        <dbReference type="Proteomes" id="UP000886520"/>
    </source>
</evidence>
<gene>
    <name evidence="6" type="ORF">GOP47_0002904</name>
</gene>
<evidence type="ECO:0000256" key="2">
    <source>
        <dbReference type="ARBA" id="ARBA00022679"/>
    </source>
</evidence>
<dbReference type="GO" id="GO:0080044">
    <property type="term" value="F:quercetin 7-O-glucosyltransferase activity"/>
    <property type="evidence" value="ECO:0007669"/>
    <property type="project" value="TreeGrafter"/>
</dbReference>
<dbReference type="EMBL" id="JABFUD020000002">
    <property type="protein sequence ID" value="KAI5083161.1"/>
    <property type="molecule type" value="Genomic_DNA"/>
</dbReference>
<dbReference type="PROSITE" id="PS00375">
    <property type="entry name" value="UDPGT"/>
    <property type="match status" value="1"/>
</dbReference>
<dbReference type="EC" id="2.4.1.-" evidence="4"/>
<dbReference type="InterPro" id="IPR002213">
    <property type="entry name" value="UDP_glucos_trans"/>
</dbReference>
<proteinExistence type="inferred from homology"/>
<dbReference type="Pfam" id="PF26168">
    <property type="entry name" value="Glyco_transf_N"/>
    <property type="match status" value="1"/>
</dbReference>
<dbReference type="GO" id="GO:0080043">
    <property type="term" value="F:quercetin 3-O-glucosyltransferase activity"/>
    <property type="evidence" value="ECO:0007669"/>
    <property type="project" value="TreeGrafter"/>
</dbReference>
<protein>
    <recommendedName>
        <fullName evidence="4">Glycosyltransferase</fullName>
        <ecNumber evidence="4">2.4.1.-</ecNumber>
    </recommendedName>
</protein>
<keyword evidence="7" id="KW-1185">Reference proteome</keyword>
<organism evidence="6 7">
    <name type="scientific">Adiantum capillus-veneris</name>
    <name type="common">Maidenhair fern</name>
    <dbReference type="NCBI Taxonomy" id="13818"/>
    <lineage>
        <taxon>Eukaryota</taxon>
        <taxon>Viridiplantae</taxon>
        <taxon>Streptophyta</taxon>
        <taxon>Embryophyta</taxon>
        <taxon>Tracheophyta</taxon>
        <taxon>Polypodiopsida</taxon>
        <taxon>Polypodiidae</taxon>
        <taxon>Polypodiales</taxon>
        <taxon>Pteridineae</taxon>
        <taxon>Pteridaceae</taxon>
        <taxon>Vittarioideae</taxon>
        <taxon>Adiantum</taxon>
    </lineage>
</organism>
<dbReference type="SUPFAM" id="SSF53756">
    <property type="entry name" value="UDP-Glycosyltransferase/glycogen phosphorylase"/>
    <property type="match status" value="1"/>
</dbReference>
<accession>A0A9D4VAZ0</accession>
<dbReference type="InterPro" id="IPR058980">
    <property type="entry name" value="Glyco_transf_N"/>
</dbReference>
<dbReference type="Proteomes" id="UP000886520">
    <property type="component" value="Chromosome 3"/>
</dbReference>
<dbReference type="OrthoDB" id="5835829at2759"/>
<comment type="caution">
    <text evidence="6">The sequence shown here is derived from an EMBL/GenBank/DDBJ whole genome shotgun (WGS) entry which is preliminary data.</text>
</comment>
<keyword evidence="2 3" id="KW-0808">Transferase</keyword>
<name>A0A9D4VAZ0_ADICA</name>
<dbReference type="FunFam" id="3.40.50.2000:FF:000037">
    <property type="entry name" value="Glycosyltransferase"/>
    <property type="match status" value="1"/>
</dbReference>
<dbReference type="PANTHER" id="PTHR11926">
    <property type="entry name" value="GLUCOSYL/GLUCURONOSYL TRANSFERASES"/>
    <property type="match status" value="1"/>
</dbReference>
<evidence type="ECO:0000313" key="6">
    <source>
        <dbReference type="EMBL" id="KAI5083161.1"/>
    </source>
</evidence>
<sequence>MPAEGGALLHSHGLSPTKQHAVVVPWPGQGHINPLLHLSRTLAAQYGFSITFVNLDYTHRLLLKSLHKEALVEQAQPSDPTSVAELDIKFVSVPDGIPVEASCTSNVPELSAGVVYSAPAFERLLTELRPRPTCIIADIFVGHTQDAANKLGIPCVAFWTQSASCFAAHVAAARGLFPSELEEGKLIESIAGAPPLRFKDLPGFLQAYKEPDFMFNFVTKPFTRLEEAHCVLMNSFAAMEGGALETLRQQMTGCRIYTIGPVLPLDFFSGKKLSNNGFNKIPGFWGEDYSCLEWLDAQKECSVLYVSFGSIALLTDEELQEFALGLEATGYPVLWVLRPGILEDGGRVSLPPGFQERTQGRVHIIDWAPQLHVLAHPSVGAFFTHAGWNSTLEGVSQGKPLLGFPYFADQMLNCRCIQDLWGNGLALERHGEGLLTRSIVESKACTVMSDAKLRETALLLRDGARRAIISGEQGSSTSDLHHFVESLSL</sequence>